<dbReference type="Proteomes" id="UP001224997">
    <property type="component" value="Unassembled WGS sequence"/>
</dbReference>
<proteinExistence type="predicted"/>
<evidence type="ECO:0008006" key="3">
    <source>
        <dbReference type="Google" id="ProtNLM"/>
    </source>
</evidence>
<protein>
    <recommendedName>
        <fullName evidence="3">Flagellar assembly protein FliH/Type III secretion system HrpE domain-containing protein</fullName>
    </recommendedName>
</protein>
<reference evidence="1 2" key="1">
    <citation type="submission" date="2023-08" db="EMBL/GenBank/DDBJ databases">
        <authorList>
            <person name="Park J.-S."/>
        </authorList>
    </citation>
    <scope>NUCLEOTIDE SEQUENCE [LARGE SCALE GENOMIC DNA]</scope>
    <source>
        <strain evidence="1 2">2205BS29-5</strain>
    </source>
</reference>
<dbReference type="EMBL" id="JAVAMQ010000018">
    <property type="protein sequence ID" value="MDP5308575.1"/>
    <property type="molecule type" value="Genomic_DNA"/>
</dbReference>
<sequence>MTLAHFKLESFSAASAGMAEMIFGKAELDQAYADGLAEGLTRREDEQLRNLGAGLERLAQALADDEARRIALRDEAARALAPILDAILDSIAPAADSLRLQGALRDELTRLARLGTPLRARIACGPRLRGLVERCLEEAGLAGIELSEAEADKICLSLQGGRIEISPAQIAQDIRALISELKEDHS</sequence>
<accession>A0ABT9JFI8</accession>
<name>A0ABT9JFI8_9RHOB</name>
<organism evidence="1 2">
    <name type="scientific">Paracoccus spongiarum</name>
    <dbReference type="NCBI Taxonomy" id="3064387"/>
    <lineage>
        <taxon>Bacteria</taxon>
        <taxon>Pseudomonadati</taxon>
        <taxon>Pseudomonadota</taxon>
        <taxon>Alphaproteobacteria</taxon>
        <taxon>Rhodobacterales</taxon>
        <taxon>Paracoccaceae</taxon>
        <taxon>Paracoccus</taxon>
    </lineage>
</organism>
<evidence type="ECO:0000313" key="2">
    <source>
        <dbReference type="Proteomes" id="UP001224997"/>
    </source>
</evidence>
<evidence type="ECO:0000313" key="1">
    <source>
        <dbReference type="EMBL" id="MDP5308575.1"/>
    </source>
</evidence>
<comment type="caution">
    <text evidence="1">The sequence shown here is derived from an EMBL/GenBank/DDBJ whole genome shotgun (WGS) entry which is preliminary data.</text>
</comment>
<dbReference type="RefSeq" id="WP_305964418.1">
    <property type="nucleotide sequence ID" value="NZ_JAVAMQ010000018.1"/>
</dbReference>
<gene>
    <name evidence="1" type="ORF">Q5Y72_15935</name>
</gene>
<keyword evidence="2" id="KW-1185">Reference proteome</keyword>